<dbReference type="RefSeq" id="WP_146260431.1">
    <property type="nucleotide sequence ID" value="NZ_QKZT01000003.1"/>
</dbReference>
<evidence type="ECO:0000313" key="3">
    <source>
        <dbReference type="Proteomes" id="UP000248882"/>
    </source>
</evidence>
<keyword evidence="3" id="KW-1185">Reference proteome</keyword>
<dbReference type="EMBL" id="QKZT01000003">
    <property type="protein sequence ID" value="PZX55729.1"/>
    <property type="molecule type" value="Genomic_DNA"/>
</dbReference>
<feature type="chain" id="PRO_5015883971" description="Outer membrane protein with beta-barrel domain" evidence="1">
    <location>
        <begin position="23"/>
        <end position="208"/>
    </location>
</feature>
<reference evidence="2 3" key="1">
    <citation type="submission" date="2018-06" db="EMBL/GenBank/DDBJ databases">
        <title>Genomic Encyclopedia of Archaeal and Bacterial Type Strains, Phase II (KMG-II): from individual species to whole genera.</title>
        <authorList>
            <person name="Goeker M."/>
        </authorList>
    </citation>
    <scope>NUCLEOTIDE SEQUENCE [LARGE SCALE GENOMIC DNA]</scope>
    <source>
        <strain evidence="2 3">DSM 19830</strain>
    </source>
</reference>
<evidence type="ECO:0000256" key="1">
    <source>
        <dbReference type="SAM" id="SignalP"/>
    </source>
</evidence>
<gene>
    <name evidence="2" type="ORF">LV85_00954</name>
</gene>
<feature type="signal peptide" evidence="1">
    <location>
        <begin position="1"/>
        <end position="22"/>
    </location>
</feature>
<proteinExistence type="predicted"/>
<evidence type="ECO:0008006" key="4">
    <source>
        <dbReference type="Google" id="ProtNLM"/>
    </source>
</evidence>
<comment type="caution">
    <text evidence="2">The sequence shown here is derived from an EMBL/GenBank/DDBJ whole genome shotgun (WGS) entry which is preliminary data.</text>
</comment>
<keyword evidence="1" id="KW-0732">Signal</keyword>
<organism evidence="2 3">
    <name type="scientific">Algoriphagus chordae</name>
    <dbReference type="NCBI Taxonomy" id="237019"/>
    <lineage>
        <taxon>Bacteria</taxon>
        <taxon>Pseudomonadati</taxon>
        <taxon>Bacteroidota</taxon>
        <taxon>Cytophagia</taxon>
        <taxon>Cytophagales</taxon>
        <taxon>Cyclobacteriaceae</taxon>
        <taxon>Algoriphagus</taxon>
    </lineage>
</organism>
<accession>A0A2W7RMH3</accession>
<sequence>MIAQKTKLLLLGFLLCSATSMAQEKLYFGQTEIGFLYGRGAEQWDGNHERRIDISFMTFNGVHITKSQVVGFTIGLDQYDDISIIPFALGWRGFLGKESKPKIFGGFDIGGGSAILEKKESNEWSKSWYEGGLMYSPSVGISFPALKGNSSFSFSLAYKRQNITYFQGSLLQSGSPTIASDLLPPGFSSMNENNYIYRSFVARVGLMF</sequence>
<evidence type="ECO:0000313" key="2">
    <source>
        <dbReference type="EMBL" id="PZX55729.1"/>
    </source>
</evidence>
<dbReference type="AlphaFoldDB" id="A0A2W7RMH3"/>
<protein>
    <recommendedName>
        <fullName evidence="4">Outer membrane protein with beta-barrel domain</fullName>
    </recommendedName>
</protein>
<dbReference type="Proteomes" id="UP000248882">
    <property type="component" value="Unassembled WGS sequence"/>
</dbReference>
<name>A0A2W7RMH3_9BACT</name>